<feature type="compositionally biased region" description="Basic and acidic residues" evidence="3">
    <location>
        <begin position="311"/>
        <end position="330"/>
    </location>
</feature>
<dbReference type="SUPFAM" id="SSF50249">
    <property type="entry name" value="Nucleic acid-binding proteins"/>
    <property type="match status" value="1"/>
</dbReference>
<dbReference type="GO" id="GO:0006264">
    <property type="term" value="P:mitochondrial DNA replication"/>
    <property type="evidence" value="ECO:0007669"/>
    <property type="project" value="TreeGrafter"/>
</dbReference>
<evidence type="ECO:0000313" key="4">
    <source>
        <dbReference type="EMBL" id="KAK7379950.1"/>
    </source>
</evidence>
<feature type="compositionally biased region" description="Low complexity" evidence="3">
    <location>
        <begin position="333"/>
        <end position="345"/>
    </location>
</feature>
<dbReference type="InterPro" id="IPR000424">
    <property type="entry name" value="Primosome_PriB/ssb"/>
</dbReference>
<name>A0AAN9NV86_PSOTE</name>
<sequence>MNSAVRRVVSACSVRWYGSGSGSRKPVDIPFQPKVANAVNLIGEVESPIQFQECTDGNVWAATVITRQDSPSSPYLSIPVIFHGDLAHSAKCYLKQHDFIHIAGQLTTDPPYFEHRHTNLQVMVQTLNFVKGYPHASSISATQDPWKDLLNHPNDWWDLRSSQANPKGPAFERKTNSQLLFINASTPIWVQQKLDSISFDFKPQPEPSISTSKTNPDSSFCSWTDLLDNPTQWSDFRDSKLNGLLNPKYPDFKRKDDNVSLWLNKAPTWVSSKLKGLDFDVPLIKSKKAKDGRGGDESWNDLVQNPAKWWDNRLDKRNEKSPDFKHKETGEGLWLNSSPSWVSSKLPPPKPKSVETGRKQTLVS</sequence>
<dbReference type="EMBL" id="JAYMYS010000009">
    <property type="protein sequence ID" value="KAK7379950.1"/>
    <property type="molecule type" value="Genomic_DNA"/>
</dbReference>
<feature type="region of interest" description="Disordered" evidence="3">
    <location>
        <begin position="311"/>
        <end position="364"/>
    </location>
</feature>
<proteinExistence type="predicted"/>
<dbReference type="InterPro" id="IPR012340">
    <property type="entry name" value="NA-bd_OB-fold"/>
</dbReference>
<accession>A0AAN9NV86</accession>
<keyword evidence="1 2" id="KW-0238">DNA-binding</keyword>
<dbReference type="InterPro" id="IPR011344">
    <property type="entry name" value="ssDNA-bd"/>
</dbReference>
<reference evidence="4 5" key="1">
    <citation type="submission" date="2024-01" db="EMBL/GenBank/DDBJ databases">
        <title>The genomes of 5 underutilized Papilionoideae crops provide insights into root nodulation and disease resistanc.</title>
        <authorList>
            <person name="Jiang F."/>
        </authorList>
    </citation>
    <scope>NUCLEOTIDE SEQUENCE [LARGE SCALE GENOMIC DNA]</scope>
    <source>
        <strain evidence="4">DUOXIRENSHENG_FW03</strain>
        <tissue evidence="4">Leaves</tissue>
    </source>
</reference>
<evidence type="ECO:0000256" key="1">
    <source>
        <dbReference type="ARBA" id="ARBA00023125"/>
    </source>
</evidence>
<dbReference type="PANTHER" id="PTHR10302">
    <property type="entry name" value="SINGLE-STRANDED DNA-BINDING PROTEIN"/>
    <property type="match status" value="1"/>
</dbReference>
<organism evidence="4 5">
    <name type="scientific">Psophocarpus tetragonolobus</name>
    <name type="common">Winged bean</name>
    <name type="synonym">Dolichos tetragonolobus</name>
    <dbReference type="NCBI Taxonomy" id="3891"/>
    <lineage>
        <taxon>Eukaryota</taxon>
        <taxon>Viridiplantae</taxon>
        <taxon>Streptophyta</taxon>
        <taxon>Embryophyta</taxon>
        <taxon>Tracheophyta</taxon>
        <taxon>Spermatophyta</taxon>
        <taxon>Magnoliopsida</taxon>
        <taxon>eudicotyledons</taxon>
        <taxon>Gunneridae</taxon>
        <taxon>Pentapetalae</taxon>
        <taxon>rosids</taxon>
        <taxon>fabids</taxon>
        <taxon>Fabales</taxon>
        <taxon>Fabaceae</taxon>
        <taxon>Papilionoideae</taxon>
        <taxon>50 kb inversion clade</taxon>
        <taxon>NPAAA clade</taxon>
        <taxon>indigoferoid/millettioid clade</taxon>
        <taxon>Phaseoleae</taxon>
        <taxon>Psophocarpus</taxon>
    </lineage>
</organism>
<dbReference type="AlphaFoldDB" id="A0AAN9NV86"/>
<dbReference type="PROSITE" id="PS50935">
    <property type="entry name" value="SSB"/>
    <property type="match status" value="1"/>
</dbReference>
<dbReference type="GO" id="GO:0003697">
    <property type="term" value="F:single-stranded DNA binding"/>
    <property type="evidence" value="ECO:0007669"/>
    <property type="project" value="InterPro"/>
</dbReference>
<keyword evidence="5" id="KW-1185">Reference proteome</keyword>
<evidence type="ECO:0000256" key="2">
    <source>
        <dbReference type="PROSITE-ProRule" id="PRU00252"/>
    </source>
</evidence>
<dbReference type="PANTHER" id="PTHR10302:SF23">
    <property type="entry name" value="PROTEIN OSB4, CHLOROPLASTIC"/>
    <property type="match status" value="1"/>
</dbReference>
<comment type="caution">
    <text evidence="4">The sequence shown here is derived from an EMBL/GenBank/DDBJ whole genome shotgun (WGS) entry which is preliminary data.</text>
</comment>
<evidence type="ECO:0000256" key="3">
    <source>
        <dbReference type="SAM" id="MobiDB-lite"/>
    </source>
</evidence>
<dbReference type="GO" id="GO:0042645">
    <property type="term" value="C:mitochondrial nucleoid"/>
    <property type="evidence" value="ECO:0007669"/>
    <property type="project" value="TreeGrafter"/>
</dbReference>
<protein>
    <submittedName>
        <fullName evidence="4">Uncharacterized protein</fullName>
    </submittedName>
</protein>
<evidence type="ECO:0000313" key="5">
    <source>
        <dbReference type="Proteomes" id="UP001386955"/>
    </source>
</evidence>
<gene>
    <name evidence="4" type="ORF">VNO78_32218</name>
</gene>
<dbReference type="Proteomes" id="UP001386955">
    <property type="component" value="Unassembled WGS sequence"/>
</dbReference>